<dbReference type="InterPro" id="IPR010982">
    <property type="entry name" value="Lambda_DNA-bd_dom_sf"/>
</dbReference>
<dbReference type="InterPro" id="IPR001387">
    <property type="entry name" value="Cro/C1-type_HTH"/>
</dbReference>
<gene>
    <name evidence="2" type="ORF">NCTC13294_01343</name>
</gene>
<evidence type="ECO:0000313" key="3">
    <source>
        <dbReference type="Proteomes" id="UP000254572"/>
    </source>
</evidence>
<evidence type="ECO:0000313" key="2">
    <source>
        <dbReference type="EMBL" id="SUX22801.1"/>
    </source>
</evidence>
<feature type="domain" description="HTH cro/C1-type" evidence="1">
    <location>
        <begin position="25"/>
        <end position="68"/>
    </location>
</feature>
<dbReference type="EMBL" id="UFUW01000001">
    <property type="protein sequence ID" value="SUX22801.1"/>
    <property type="molecule type" value="Genomic_DNA"/>
</dbReference>
<reference evidence="2 3" key="1">
    <citation type="submission" date="2018-06" db="EMBL/GenBank/DDBJ databases">
        <authorList>
            <consortium name="Pathogen Informatics"/>
            <person name="Doyle S."/>
        </authorList>
    </citation>
    <scope>NUCLEOTIDE SEQUENCE [LARGE SCALE GENOMIC DNA]</scope>
    <source>
        <strain evidence="2 3">NCTC13294</strain>
    </source>
</reference>
<sequence length="84" mass="9532">MESAFKFDPADMETAGKALYGREWQSKLAHSLGVDPRRVRQWLAGERRPRPGVMLDIIALLEANKAEVGTAIRLLKRKYKPPVE</sequence>
<name>A0A381E836_9GAMM</name>
<dbReference type="GO" id="GO:0003677">
    <property type="term" value="F:DNA binding"/>
    <property type="evidence" value="ECO:0007669"/>
    <property type="project" value="InterPro"/>
</dbReference>
<keyword evidence="3" id="KW-1185">Reference proteome</keyword>
<dbReference type="RefSeq" id="WP_174904601.1">
    <property type="nucleotide sequence ID" value="NZ_JBHLZC010000005.1"/>
</dbReference>
<dbReference type="PROSITE" id="PS50943">
    <property type="entry name" value="HTH_CROC1"/>
    <property type="match status" value="1"/>
</dbReference>
<protein>
    <recommendedName>
        <fullName evidence="1">HTH cro/C1-type domain-containing protein</fullName>
    </recommendedName>
</protein>
<proteinExistence type="predicted"/>
<dbReference type="AlphaFoldDB" id="A0A381E836"/>
<accession>A0A381E836</accession>
<evidence type="ECO:0000259" key="1">
    <source>
        <dbReference type="PROSITE" id="PS50943"/>
    </source>
</evidence>
<dbReference type="CDD" id="cd00093">
    <property type="entry name" value="HTH_XRE"/>
    <property type="match status" value="1"/>
</dbReference>
<organism evidence="2 3">
    <name type="scientific">Cardiobacterium valvarum</name>
    <dbReference type="NCBI Taxonomy" id="194702"/>
    <lineage>
        <taxon>Bacteria</taxon>
        <taxon>Pseudomonadati</taxon>
        <taxon>Pseudomonadota</taxon>
        <taxon>Gammaproteobacteria</taxon>
        <taxon>Cardiobacteriales</taxon>
        <taxon>Cardiobacteriaceae</taxon>
        <taxon>Cardiobacterium</taxon>
    </lineage>
</organism>
<dbReference type="Gene3D" id="1.10.260.40">
    <property type="entry name" value="lambda repressor-like DNA-binding domains"/>
    <property type="match status" value="1"/>
</dbReference>
<dbReference type="Proteomes" id="UP000254572">
    <property type="component" value="Unassembled WGS sequence"/>
</dbReference>
<dbReference type="SUPFAM" id="SSF47413">
    <property type="entry name" value="lambda repressor-like DNA-binding domains"/>
    <property type="match status" value="1"/>
</dbReference>